<proteinExistence type="predicted"/>
<organism evidence="8 9">
    <name type="scientific">Campylobacter peloridis</name>
    <dbReference type="NCBI Taxonomy" id="488546"/>
    <lineage>
        <taxon>Bacteria</taxon>
        <taxon>Pseudomonadati</taxon>
        <taxon>Campylobacterota</taxon>
        <taxon>Epsilonproteobacteria</taxon>
        <taxon>Campylobacterales</taxon>
        <taxon>Campylobacteraceae</taxon>
        <taxon>Campylobacter</taxon>
    </lineage>
</organism>
<feature type="transmembrane region" description="Helical" evidence="6">
    <location>
        <begin position="52"/>
        <end position="76"/>
    </location>
</feature>
<evidence type="ECO:0000256" key="2">
    <source>
        <dbReference type="ARBA" id="ARBA00022475"/>
    </source>
</evidence>
<feature type="transmembrane region" description="Helical" evidence="6">
    <location>
        <begin position="173"/>
        <end position="194"/>
    </location>
</feature>
<keyword evidence="3 6" id="KW-0812">Transmembrane</keyword>
<keyword evidence="5 6" id="KW-0472">Membrane</keyword>
<evidence type="ECO:0000256" key="4">
    <source>
        <dbReference type="ARBA" id="ARBA00022989"/>
    </source>
</evidence>
<dbReference type="EMBL" id="VOWB01000027">
    <property type="protein sequence ID" value="TXE83589.1"/>
    <property type="molecule type" value="Genomic_DNA"/>
</dbReference>
<evidence type="ECO:0000313" key="8">
    <source>
        <dbReference type="EMBL" id="TXE83589.1"/>
    </source>
</evidence>
<evidence type="ECO:0000313" key="9">
    <source>
        <dbReference type="Proteomes" id="UP000321310"/>
    </source>
</evidence>
<comment type="subcellular location">
    <subcellularLocation>
        <location evidence="1">Cell membrane</location>
        <topology evidence="1">Multi-pass membrane protein</topology>
    </subcellularLocation>
</comment>
<dbReference type="Proteomes" id="UP000321310">
    <property type="component" value="Unassembled WGS sequence"/>
</dbReference>
<dbReference type="PANTHER" id="PTHR42709:SF6">
    <property type="entry name" value="UNDECAPRENYL PHOSPHATE TRANSPORTER A"/>
    <property type="match status" value="1"/>
</dbReference>
<gene>
    <name evidence="8" type="ORF">FPD46_02805</name>
</gene>
<protein>
    <submittedName>
        <fullName evidence="8">DedA family protein</fullName>
    </submittedName>
</protein>
<dbReference type="AlphaFoldDB" id="A0A5C7E1H7"/>
<keyword evidence="2" id="KW-1003">Cell membrane</keyword>
<feature type="transmembrane region" description="Helical" evidence="6">
    <location>
        <begin position="140"/>
        <end position="161"/>
    </location>
</feature>
<accession>A0A5C7E1H7</accession>
<dbReference type="RefSeq" id="WP_147575240.1">
    <property type="nucleotide sequence ID" value="NZ_VOWB01000027.1"/>
</dbReference>
<feature type="domain" description="VTT" evidence="7">
    <location>
        <begin position="34"/>
        <end position="160"/>
    </location>
</feature>
<dbReference type="InterPro" id="IPR051311">
    <property type="entry name" value="DedA_domain"/>
</dbReference>
<evidence type="ECO:0000259" key="7">
    <source>
        <dbReference type="Pfam" id="PF09335"/>
    </source>
</evidence>
<dbReference type="InterPro" id="IPR032816">
    <property type="entry name" value="VTT_dom"/>
</dbReference>
<evidence type="ECO:0000256" key="3">
    <source>
        <dbReference type="ARBA" id="ARBA00022692"/>
    </source>
</evidence>
<dbReference type="GO" id="GO:0005886">
    <property type="term" value="C:plasma membrane"/>
    <property type="evidence" value="ECO:0007669"/>
    <property type="project" value="UniProtKB-SubCell"/>
</dbReference>
<evidence type="ECO:0000256" key="6">
    <source>
        <dbReference type="SAM" id="Phobius"/>
    </source>
</evidence>
<reference evidence="8 9" key="1">
    <citation type="submission" date="2019-07" db="EMBL/GenBank/DDBJ databases">
        <title>Rapid identification of Enteric Bacteria from Whole Genome Sequences (WGS) using Average Nucleotide Identity (ANI).</title>
        <authorList>
            <person name="Lane C."/>
        </authorList>
    </citation>
    <scope>NUCLEOTIDE SEQUENCE [LARGE SCALE GENOMIC DNA]</scope>
    <source>
        <strain evidence="8 9">2016D-0250</strain>
    </source>
</reference>
<sequence>MLGDIIDFLLTLAKDWGYWGIIFLMFVESSFFPFPSEVVMIPAGYLAHQNELNFWLCLFCGTFGALLGALLNYYLCYFLGRNIVLKICKYFGINEAKFTKFEEFFNRHGEISTFSGRLIPGLRQYISLPAGLARMNLKKFIFYTSLGAGIWCLILLILGYILGKNEDLIKEYLHLVIIACIVFTGAILVIYFYIQKRKNNTIS</sequence>
<keyword evidence="4 6" id="KW-1133">Transmembrane helix</keyword>
<dbReference type="Pfam" id="PF09335">
    <property type="entry name" value="VTT_dom"/>
    <property type="match status" value="1"/>
</dbReference>
<evidence type="ECO:0000256" key="5">
    <source>
        <dbReference type="ARBA" id="ARBA00023136"/>
    </source>
</evidence>
<feature type="transmembrane region" description="Helical" evidence="6">
    <location>
        <begin position="16"/>
        <end position="32"/>
    </location>
</feature>
<dbReference type="PANTHER" id="PTHR42709">
    <property type="entry name" value="ALKALINE PHOSPHATASE LIKE PROTEIN"/>
    <property type="match status" value="1"/>
</dbReference>
<comment type="caution">
    <text evidence="8">The sequence shown here is derived from an EMBL/GenBank/DDBJ whole genome shotgun (WGS) entry which is preliminary data.</text>
</comment>
<name>A0A5C7E1H7_9BACT</name>
<evidence type="ECO:0000256" key="1">
    <source>
        <dbReference type="ARBA" id="ARBA00004651"/>
    </source>
</evidence>